<accession>A0A8T1APV2</accession>
<evidence type="ECO:0000313" key="3">
    <source>
        <dbReference type="EMBL" id="KAG2965470.1"/>
    </source>
</evidence>
<comment type="caution">
    <text evidence="1">The sequence shown here is derived from an EMBL/GenBank/DDBJ whole genome shotgun (WGS) entry which is preliminary data.</text>
</comment>
<dbReference type="Proteomes" id="UP000697107">
    <property type="component" value="Unassembled WGS sequence"/>
</dbReference>
<dbReference type="PANTHER" id="PTHR31983:SF0">
    <property type="entry name" value="GLUCAN ENDO-1,3-BETA-D-GLUCOSIDASE 2"/>
    <property type="match status" value="1"/>
</dbReference>
<reference evidence="1" key="1">
    <citation type="submission" date="2018-10" db="EMBL/GenBank/DDBJ databases">
        <title>Effector identification in a new, highly contiguous assembly of the strawberry crown rot pathogen Phytophthora cactorum.</title>
        <authorList>
            <person name="Armitage A.D."/>
            <person name="Nellist C.F."/>
            <person name="Bates H."/>
            <person name="Vickerstaff R.J."/>
            <person name="Harrison R.J."/>
        </authorList>
    </citation>
    <scope>NUCLEOTIDE SEQUENCE</scope>
    <source>
        <strain evidence="2">4032</strain>
        <strain evidence="1">4040</strain>
        <strain evidence="3">P415</strain>
        <strain evidence="4">P421</strain>
    </source>
</reference>
<evidence type="ECO:0000313" key="5">
    <source>
        <dbReference type="Proteomes" id="UP000736787"/>
    </source>
</evidence>
<evidence type="ECO:0000313" key="1">
    <source>
        <dbReference type="EMBL" id="KAG2884638.1"/>
    </source>
</evidence>
<evidence type="ECO:0000313" key="2">
    <source>
        <dbReference type="EMBL" id="KAG2919644.1"/>
    </source>
</evidence>
<evidence type="ECO:0000313" key="4">
    <source>
        <dbReference type="EMBL" id="KAG3205483.1"/>
    </source>
</evidence>
<dbReference type="EMBL" id="RCMK01002111">
    <property type="protein sequence ID" value="KAG2884638.1"/>
    <property type="molecule type" value="Genomic_DNA"/>
</dbReference>
<dbReference type="Proteomes" id="UP000736787">
    <property type="component" value="Unassembled WGS sequence"/>
</dbReference>
<dbReference type="Proteomes" id="UP000774804">
    <property type="component" value="Unassembled WGS sequence"/>
</dbReference>
<protein>
    <submittedName>
        <fullName evidence="1">Uncharacterized protein</fullName>
    </submittedName>
</protein>
<organism evidence="1 5">
    <name type="scientific">Phytophthora cactorum</name>
    <dbReference type="NCBI Taxonomy" id="29920"/>
    <lineage>
        <taxon>Eukaryota</taxon>
        <taxon>Sar</taxon>
        <taxon>Stramenopiles</taxon>
        <taxon>Oomycota</taxon>
        <taxon>Peronosporomycetes</taxon>
        <taxon>Peronosporales</taxon>
        <taxon>Peronosporaceae</taxon>
        <taxon>Phytophthora</taxon>
    </lineage>
</organism>
<dbReference type="EMBL" id="RCML01001105">
    <property type="protein sequence ID" value="KAG2965470.1"/>
    <property type="molecule type" value="Genomic_DNA"/>
</dbReference>
<dbReference type="PANTHER" id="PTHR31983">
    <property type="entry name" value="ENDO-1,3(4)-BETA-GLUCANASE 1"/>
    <property type="match status" value="1"/>
</dbReference>
<name>A0A8T1APV2_9STRA</name>
<dbReference type="Proteomes" id="UP000760860">
    <property type="component" value="Unassembled WGS sequence"/>
</dbReference>
<dbReference type="AlphaFoldDB" id="A0A8T1APV2"/>
<dbReference type="GO" id="GO:0052861">
    <property type="term" value="F:endo-1,3(4)-beta-glucanase activity"/>
    <property type="evidence" value="ECO:0007669"/>
    <property type="project" value="InterPro"/>
</dbReference>
<proteinExistence type="predicted"/>
<sequence length="165" mass="17470">MGVAVQTCMSGIITSCMESALVHGMVFMSATSTGLTTSIQLDYATTLPDGSTPGKVVVQFANGLTRLNWHPSSADSHSENSDQGVYDYYASYVVRGGDMLVQSRTRYSPEWKTEGSGCDNSGLLHFILPEVYVMGGASTTQSRGAIVLHSSARGDMVGQVTTTGI</sequence>
<gene>
    <name evidence="2" type="ORF">PC115_g10052</name>
    <name evidence="1" type="ORF">PC117_g25777</name>
    <name evidence="3" type="ORF">PC118_g19730</name>
    <name evidence="4" type="ORF">PC129_g22099</name>
</gene>
<dbReference type="EMBL" id="RCMV01001943">
    <property type="protein sequence ID" value="KAG3205483.1"/>
    <property type="molecule type" value="Genomic_DNA"/>
</dbReference>
<dbReference type="EMBL" id="RCMI01000289">
    <property type="protein sequence ID" value="KAG2919644.1"/>
    <property type="molecule type" value="Genomic_DNA"/>
</dbReference>
<dbReference type="InterPro" id="IPR005200">
    <property type="entry name" value="Endo-beta-glucanase"/>
</dbReference>